<reference evidence="2 3" key="1">
    <citation type="submission" date="2017-06" db="EMBL/GenBank/DDBJ databases">
        <title>Description of Rhodopirellula bahusiensis sp. nov.</title>
        <authorList>
            <person name="Kizina J."/>
            <person name="Harder J."/>
        </authorList>
    </citation>
    <scope>NUCLEOTIDE SEQUENCE [LARGE SCALE GENOMIC DNA]</scope>
    <source>
        <strain evidence="2 3">SWK21</strain>
    </source>
</reference>
<sequence length="316" mass="36970">MGTEEDFWHRLSGQEKQRILRYLVARYAAYPQVFWLVVNDCHYGERFPRNTAFVREAGSYLWKHDPWQHPRSTGPNRNAGFLFSEEEWATYIHLEDEHDLSATEFKKFEKFGKPVFLGEDRYEQDHGRDRDPSDMRYWQRRLFWSWLLSGGSANYGGRWLSVHPYRQTGKREFFVDIRKLRFGQQLTGLDSVIHISRFLGSNNIELCSFQADDSLVQDSKIKHGIDAPKLARRQFKEFLVYHPNAKGTGQHATRNRDYTAAVTIDLRKASGDLRVQWLRCHDGAIREAPAISGRGVREFTAPWSGEDVVLRLIESQ</sequence>
<dbReference type="Proteomes" id="UP000225740">
    <property type="component" value="Unassembled WGS sequence"/>
</dbReference>
<dbReference type="AlphaFoldDB" id="A0A2G1WDW0"/>
<accession>A0A2G1WDW0</accession>
<gene>
    <name evidence="2" type="ORF">CEE69_01150</name>
</gene>
<proteinExistence type="predicted"/>
<dbReference type="Pfam" id="PF13204">
    <property type="entry name" value="Apiosidase"/>
    <property type="match status" value="1"/>
</dbReference>
<evidence type="ECO:0000313" key="3">
    <source>
        <dbReference type="Proteomes" id="UP000225740"/>
    </source>
</evidence>
<name>A0A2G1WDW0_9BACT</name>
<dbReference type="InterPro" id="IPR025277">
    <property type="entry name" value="Apiosidase-like_cat_dom"/>
</dbReference>
<protein>
    <recommendedName>
        <fullName evidence="1">Apiosidase-like catalytic domain-containing protein</fullName>
    </recommendedName>
</protein>
<organism evidence="2 3">
    <name type="scientific">Rhodopirellula bahusiensis</name>
    <dbReference type="NCBI Taxonomy" id="2014065"/>
    <lineage>
        <taxon>Bacteria</taxon>
        <taxon>Pseudomonadati</taxon>
        <taxon>Planctomycetota</taxon>
        <taxon>Planctomycetia</taxon>
        <taxon>Pirellulales</taxon>
        <taxon>Pirellulaceae</taxon>
        <taxon>Rhodopirellula</taxon>
    </lineage>
</organism>
<dbReference type="Gene3D" id="3.20.20.80">
    <property type="entry name" value="Glycosidases"/>
    <property type="match status" value="1"/>
</dbReference>
<evidence type="ECO:0000313" key="2">
    <source>
        <dbReference type="EMBL" id="PHQ37010.1"/>
    </source>
</evidence>
<evidence type="ECO:0000259" key="1">
    <source>
        <dbReference type="Pfam" id="PF13204"/>
    </source>
</evidence>
<feature type="domain" description="Apiosidase-like catalytic" evidence="1">
    <location>
        <begin position="15"/>
        <end position="152"/>
    </location>
</feature>
<comment type="caution">
    <text evidence="2">The sequence shown here is derived from an EMBL/GenBank/DDBJ whole genome shotgun (WGS) entry which is preliminary data.</text>
</comment>
<keyword evidence="3" id="KW-1185">Reference proteome</keyword>
<dbReference type="EMBL" id="NIZW01000001">
    <property type="protein sequence ID" value="PHQ37010.1"/>
    <property type="molecule type" value="Genomic_DNA"/>
</dbReference>